<keyword evidence="6 17" id="KW-1133">Transmembrane helix</keyword>
<dbReference type="OrthoDB" id="5975154at2759"/>
<evidence type="ECO:0000256" key="11">
    <source>
        <dbReference type="ARBA" id="ARBA00023170"/>
    </source>
</evidence>
<evidence type="ECO:0000256" key="5">
    <source>
        <dbReference type="ARBA" id="ARBA00022692"/>
    </source>
</evidence>
<dbReference type="AlphaFoldDB" id="A0A0L0BLL4"/>
<name>A0A0L0BLL4_LUCCU</name>
<comment type="function">
    <text evidence="1">After binding acetylcholine, the AChR responds by an extensive change in conformation that affects all subunits and leads to opening of an ion-conducting channel across the plasma membrane.</text>
</comment>
<dbReference type="CDD" id="cd18997">
    <property type="entry name" value="LGIC_ECD_nAChR"/>
    <property type="match status" value="1"/>
</dbReference>
<evidence type="ECO:0000256" key="12">
    <source>
        <dbReference type="ARBA" id="ARBA00023180"/>
    </source>
</evidence>
<dbReference type="GO" id="GO:0045211">
    <property type="term" value="C:postsynaptic membrane"/>
    <property type="evidence" value="ECO:0007669"/>
    <property type="project" value="UniProtKB-SubCell"/>
</dbReference>
<evidence type="ECO:0000256" key="15">
    <source>
        <dbReference type="ARBA" id="ARBA00023303"/>
    </source>
</evidence>
<dbReference type="Pfam" id="PF02931">
    <property type="entry name" value="Neur_chan_LBD"/>
    <property type="match status" value="1"/>
</dbReference>
<feature type="transmembrane region" description="Helical" evidence="17">
    <location>
        <begin position="20"/>
        <end position="40"/>
    </location>
</feature>
<feature type="transmembrane region" description="Helical" evidence="17">
    <location>
        <begin position="255"/>
        <end position="276"/>
    </location>
</feature>
<dbReference type="PRINTS" id="PR00254">
    <property type="entry name" value="NICOTINICR"/>
</dbReference>
<evidence type="ECO:0000256" key="7">
    <source>
        <dbReference type="ARBA" id="ARBA00023018"/>
    </source>
</evidence>
<evidence type="ECO:0000259" key="19">
    <source>
        <dbReference type="Pfam" id="PF02932"/>
    </source>
</evidence>
<dbReference type="Proteomes" id="UP000037069">
    <property type="component" value="Unassembled WGS sequence"/>
</dbReference>
<keyword evidence="7" id="KW-0770">Synapse</keyword>
<dbReference type="InterPro" id="IPR006029">
    <property type="entry name" value="Neurotrans-gated_channel_TM"/>
</dbReference>
<accession>A0A0L0BLL4</accession>
<dbReference type="InterPro" id="IPR006201">
    <property type="entry name" value="Neur_channel"/>
</dbReference>
<evidence type="ECO:0000256" key="3">
    <source>
        <dbReference type="ARBA" id="ARBA00022448"/>
    </source>
</evidence>
<evidence type="ECO:0000256" key="16">
    <source>
        <dbReference type="ARBA" id="ARBA00034104"/>
    </source>
</evidence>
<evidence type="ECO:0000259" key="18">
    <source>
        <dbReference type="Pfam" id="PF02931"/>
    </source>
</evidence>
<dbReference type="CDD" id="cd19051">
    <property type="entry name" value="LGIC_TM_cation"/>
    <property type="match status" value="1"/>
</dbReference>
<keyword evidence="5 17" id="KW-0812">Transmembrane</keyword>
<dbReference type="SUPFAM" id="SSF90112">
    <property type="entry name" value="Neurotransmitter-gated ion-channel transmembrane pore"/>
    <property type="match status" value="1"/>
</dbReference>
<dbReference type="GO" id="GO:0022848">
    <property type="term" value="F:acetylcholine-gated monoatomic cation-selective channel activity"/>
    <property type="evidence" value="ECO:0007669"/>
    <property type="project" value="InterPro"/>
</dbReference>
<evidence type="ECO:0000256" key="4">
    <source>
        <dbReference type="ARBA" id="ARBA00022475"/>
    </source>
</evidence>
<evidence type="ECO:0000256" key="17">
    <source>
        <dbReference type="RuleBase" id="RU000687"/>
    </source>
</evidence>
<dbReference type="STRING" id="7375.A0A0L0BLL4"/>
<feature type="transmembrane region" description="Helical" evidence="17">
    <location>
        <begin position="407"/>
        <end position="431"/>
    </location>
</feature>
<sequence>MHLVVAIMNFLQTPKATTAAAAVTCWLAYGLFGLLITLPVSTAGPHEKRLLHALLDNYNSLERPVVNESDPLQLSFGLTLMQIIDVDEKNQLLITNIWLKLEWNDMNLRWNASDYGGVRDLRIPPHRLWKPDVLMYNSADEGFDGTYATNVVVRNNGSCLYVPPGIFKSTCKIDITWFPFDDQRCEMKFGSWTYDGFQLDLQLQDEAGGDISSFITNGEWDLLGVPGKRNEIYYNCCPEPYIDITFAILIRRKTLYYFFNLIVPCVLIASMALLGFTLPPDSGEKLSLGTYFNCIISSKSLLANVLDIDDDFRCNHRCASATLPHQPTYYRTMYRQGDDGSVGPVGPVGDTRMHEAISHTCLSSSAEYELALILKELRWITDQLKKEDEVGEVTRDWKFAAMVVDRLCLIVFTLFTIIATLAVLFSAPHFIFP</sequence>
<comment type="similarity">
    <text evidence="2">Belongs to the ligand-gated ion channel (TC 1.A.9) family. Acetylcholine receptor (TC 1.A.9.1) subfamily.</text>
</comment>
<dbReference type="OMA" id="FFSCCMI"/>
<keyword evidence="21" id="KW-1185">Reference proteome</keyword>
<evidence type="ECO:0008006" key="22">
    <source>
        <dbReference type="Google" id="ProtNLM"/>
    </source>
</evidence>
<evidence type="ECO:0000256" key="8">
    <source>
        <dbReference type="ARBA" id="ARBA00023065"/>
    </source>
</evidence>
<evidence type="ECO:0000313" key="20">
    <source>
        <dbReference type="EMBL" id="KNC20838.1"/>
    </source>
</evidence>
<evidence type="ECO:0000256" key="9">
    <source>
        <dbReference type="ARBA" id="ARBA00023136"/>
    </source>
</evidence>
<dbReference type="PROSITE" id="PS00236">
    <property type="entry name" value="NEUROTR_ION_CHANNEL"/>
    <property type="match status" value="1"/>
</dbReference>
<evidence type="ECO:0000256" key="10">
    <source>
        <dbReference type="ARBA" id="ARBA00023157"/>
    </source>
</evidence>
<dbReference type="EMBL" id="JRES01001701">
    <property type="protein sequence ID" value="KNC20838.1"/>
    <property type="molecule type" value="Genomic_DNA"/>
</dbReference>
<evidence type="ECO:0000256" key="6">
    <source>
        <dbReference type="ARBA" id="ARBA00022989"/>
    </source>
</evidence>
<dbReference type="InterPro" id="IPR018000">
    <property type="entry name" value="Neurotransmitter_ion_chnl_CS"/>
</dbReference>
<gene>
    <name evidence="20" type="ORF">FF38_11281</name>
</gene>
<feature type="domain" description="Neurotransmitter-gated ion-channel ligand-binding" evidence="18">
    <location>
        <begin position="47"/>
        <end position="254"/>
    </location>
</feature>
<dbReference type="InterPro" id="IPR006202">
    <property type="entry name" value="Neur_chan_lig-bd"/>
</dbReference>
<dbReference type="GO" id="GO:0004888">
    <property type="term" value="F:transmembrane signaling receptor activity"/>
    <property type="evidence" value="ECO:0007669"/>
    <property type="project" value="InterPro"/>
</dbReference>
<dbReference type="FunFam" id="2.70.170.10:FF:000016">
    <property type="entry name" value="Nicotinic acetylcholine receptor subunit"/>
    <property type="match status" value="1"/>
</dbReference>
<dbReference type="FunFam" id="1.20.58.390:FF:000037">
    <property type="entry name" value="Nicotinic acetylcholine receptor subunit alpha6"/>
    <property type="match status" value="1"/>
</dbReference>
<evidence type="ECO:0000256" key="2">
    <source>
        <dbReference type="ARBA" id="ARBA00009237"/>
    </source>
</evidence>
<dbReference type="Pfam" id="PF02932">
    <property type="entry name" value="Neur_chan_memb"/>
    <property type="match status" value="1"/>
</dbReference>
<keyword evidence="4" id="KW-1003">Cell membrane</keyword>
<evidence type="ECO:0000313" key="21">
    <source>
        <dbReference type="Proteomes" id="UP000037069"/>
    </source>
</evidence>
<dbReference type="SUPFAM" id="SSF63712">
    <property type="entry name" value="Nicotinic receptor ligand binding domain-like"/>
    <property type="match status" value="1"/>
</dbReference>
<proteinExistence type="inferred from homology"/>
<dbReference type="PANTHER" id="PTHR18945">
    <property type="entry name" value="NEUROTRANSMITTER GATED ION CHANNEL"/>
    <property type="match status" value="1"/>
</dbReference>
<dbReference type="Gene3D" id="2.70.170.10">
    <property type="entry name" value="Neurotransmitter-gated ion-channel ligand-binding domain"/>
    <property type="match status" value="1"/>
</dbReference>
<evidence type="ECO:0000256" key="13">
    <source>
        <dbReference type="ARBA" id="ARBA00023257"/>
    </source>
</evidence>
<keyword evidence="3 17" id="KW-0813">Transport</keyword>
<protein>
    <recommendedName>
        <fullName evidence="22">Neuronal acetylcholine receptor subunit alpha-7</fullName>
    </recommendedName>
</protein>
<evidence type="ECO:0000256" key="1">
    <source>
        <dbReference type="ARBA" id="ARBA00003328"/>
    </source>
</evidence>
<reference evidence="20 21" key="1">
    <citation type="journal article" date="2015" name="Nat. Commun.">
        <title>Lucilia cuprina genome unlocks parasitic fly biology to underpin future interventions.</title>
        <authorList>
            <person name="Anstead C.A."/>
            <person name="Korhonen P.K."/>
            <person name="Young N.D."/>
            <person name="Hall R.S."/>
            <person name="Jex A.R."/>
            <person name="Murali S.C."/>
            <person name="Hughes D.S."/>
            <person name="Lee S.F."/>
            <person name="Perry T."/>
            <person name="Stroehlein A.J."/>
            <person name="Ansell B.R."/>
            <person name="Breugelmans B."/>
            <person name="Hofmann A."/>
            <person name="Qu J."/>
            <person name="Dugan S."/>
            <person name="Lee S.L."/>
            <person name="Chao H."/>
            <person name="Dinh H."/>
            <person name="Han Y."/>
            <person name="Doddapaneni H.V."/>
            <person name="Worley K.C."/>
            <person name="Muzny D.M."/>
            <person name="Ioannidis P."/>
            <person name="Waterhouse R.M."/>
            <person name="Zdobnov E.M."/>
            <person name="James P.J."/>
            <person name="Bagnall N.H."/>
            <person name="Kotze A.C."/>
            <person name="Gibbs R.A."/>
            <person name="Richards S."/>
            <person name="Batterham P."/>
            <person name="Gasser R.B."/>
        </authorList>
    </citation>
    <scope>NUCLEOTIDE SEQUENCE [LARGE SCALE GENOMIC DNA]</scope>
    <source>
        <strain evidence="20 21">LS</strain>
        <tissue evidence="20">Full body</tissue>
    </source>
</reference>
<dbReference type="InterPro" id="IPR036719">
    <property type="entry name" value="Neuro-gated_channel_TM_sf"/>
</dbReference>
<keyword evidence="10" id="KW-1015">Disulfide bond</keyword>
<feature type="transmembrane region" description="Helical" evidence="17">
    <location>
        <begin position="288"/>
        <end position="306"/>
    </location>
</feature>
<keyword evidence="12" id="KW-0325">Glycoprotein</keyword>
<comment type="caution">
    <text evidence="20">The sequence shown here is derived from an EMBL/GenBank/DDBJ whole genome shotgun (WGS) entry which is preliminary data.</text>
</comment>
<dbReference type="InterPro" id="IPR036734">
    <property type="entry name" value="Neur_chan_lig-bd_sf"/>
</dbReference>
<feature type="domain" description="Neurotransmitter-gated ion-channel transmembrane" evidence="19">
    <location>
        <begin position="364"/>
        <end position="423"/>
    </location>
</feature>
<keyword evidence="15 17" id="KW-0407">Ion channel</keyword>
<keyword evidence="11" id="KW-0675">Receptor</keyword>
<dbReference type="InterPro" id="IPR038050">
    <property type="entry name" value="Neuro_actylchol_rec"/>
</dbReference>
<dbReference type="PRINTS" id="PR00252">
    <property type="entry name" value="NRIONCHANNEL"/>
</dbReference>
<keyword evidence="13" id="KW-0628">Postsynaptic cell membrane</keyword>
<keyword evidence="9 17" id="KW-0472">Membrane</keyword>
<dbReference type="Gene3D" id="1.20.58.390">
    <property type="entry name" value="Neurotransmitter-gated ion-channel transmembrane domain"/>
    <property type="match status" value="2"/>
</dbReference>
<dbReference type="InterPro" id="IPR002394">
    <property type="entry name" value="Nicotinic_acetylcholine_rcpt"/>
</dbReference>
<evidence type="ECO:0000256" key="14">
    <source>
        <dbReference type="ARBA" id="ARBA00023286"/>
    </source>
</evidence>
<keyword evidence="8 17" id="KW-0406">Ion transport</keyword>
<organism evidence="20 21">
    <name type="scientific">Lucilia cuprina</name>
    <name type="common">Green bottle fly</name>
    <name type="synonym">Australian sheep blowfly</name>
    <dbReference type="NCBI Taxonomy" id="7375"/>
    <lineage>
        <taxon>Eukaryota</taxon>
        <taxon>Metazoa</taxon>
        <taxon>Ecdysozoa</taxon>
        <taxon>Arthropoda</taxon>
        <taxon>Hexapoda</taxon>
        <taxon>Insecta</taxon>
        <taxon>Pterygota</taxon>
        <taxon>Neoptera</taxon>
        <taxon>Endopterygota</taxon>
        <taxon>Diptera</taxon>
        <taxon>Brachycera</taxon>
        <taxon>Muscomorpha</taxon>
        <taxon>Oestroidea</taxon>
        <taxon>Calliphoridae</taxon>
        <taxon>Luciliinae</taxon>
        <taxon>Lucilia</taxon>
    </lineage>
</organism>
<keyword evidence="14" id="KW-1071">Ligand-gated ion channel</keyword>
<comment type="subcellular location">
    <subcellularLocation>
        <location evidence="16">Postsynaptic cell membrane</location>
        <topology evidence="16">Multi-pass membrane protein</topology>
    </subcellularLocation>
</comment>